<keyword evidence="1" id="KW-0812">Transmembrane</keyword>
<keyword evidence="1" id="KW-1133">Transmembrane helix</keyword>
<reference evidence="2" key="1">
    <citation type="submission" date="2018-05" db="EMBL/GenBank/DDBJ databases">
        <authorList>
            <person name="Lanie J.A."/>
            <person name="Ng W.-L."/>
            <person name="Kazmierczak K.M."/>
            <person name="Andrzejewski T.M."/>
            <person name="Davidsen T.M."/>
            <person name="Wayne K.J."/>
            <person name="Tettelin H."/>
            <person name="Glass J.I."/>
            <person name="Rusch D."/>
            <person name="Podicherti R."/>
            <person name="Tsui H.-C.T."/>
            <person name="Winkler M.E."/>
        </authorList>
    </citation>
    <scope>NUCLEOTIDE SEQUENCE</scope>
</reference>
<evidence type="ECO:0000256" key="1">
    <source>
        <dbReference type="SAM" id="Phobius"/>
    </source>
</evidence>
<gene>
    <name evidence="2" type="ORF">METZ01_LOCUS341630</name>
</gene>
<proteinExistence type="predicted"/>
<keyword evidence="1" id="KW-0472">Membrane</keyword>
<dbReference type="EMBL" id="UINC01116788">
    <property type="protein sequence ID" value="SVC88776.1"/>
    <property type="molecule type" value="Genomic_DNA"/>
</dbReference>
<feature type="transmembrane region" description="Helical" evidence="1">
    <location>
        <begin position="6"/>
        <end position="25"/>
    </location>
</feature>
<name>A0A382QTI1_9ZZZZ</name>
<dbReference type="AlphaFoldDB" id="A0A382QTI1"/>
<accession>A0A382QTI1</accession>
<organism evidence="2">
    <name type="scientific">marine metagenome</name>
    <dbReference type="NCBI Taxonomy" id="408172"/>
    <lineage>
        <taxon>unclassified sequences</taxon>
        <taxon>metagenomes</taxon>
        <taxon>ecological metagenomes</taxon>
    </lineage>
</organism>
<sequence length="202" mass="24139">MSIWLWVVIFLTWCAFLFTFFRLSAFRKLNQHVRNLEKVKREDENYIEEKHKELSEWSEVYAKQTEVLNEWSEALNEWVEAYNFQSDQLDHSLDMIEEWFALDIDRRKFDSFAEVDDLLLKTTTKEFIRLEASARASEVKAKQTVVNINLHKNLLNIIDDMSDKFKKIEGHFSDDGFKDIDKLIEVEKGKFLNEKERSTDIS</sequence>
<evidence type="ECO:0000313" key="2">
    <source>
        <dbReference type="EMBL" id="SVC88776.1"/>
    </source>
</evidence>
<protein>
    <submittedName>
        <fullName evidence="2">Uncharacterized protein</fullName>
    </submittedName>
</protein>